<feature type="transmembrane region" description="Helical" evidence="6">
    <location>
        <begin position="469"/>
        <end position="490"/>
    </location>
</feature>
<feature type="transmembrane region" description="Helical" evidence="6">
    <location>
        <begin position="247"/>
        <end position="269"/>
    </location>
</feature>
<feature type="compositionally biased region" description="Basic and acidic residues" evidence="5">
    <location>
        <begin position="111"/>
        <end position="126"/>
    </location>
</feature>
<evidence type="ECO:0000313" key="7">
    <source>
        <dbReference type="EMBL" id="CCO18938.1"/>
    </source>
</evidence>
<dbReference type="PANTHER" id="PTHR10231">
    <property type="entry name" value="NUCLEOTIDE-SUGAR TRANSMEMBRANE TRANSPORTER"/>
    <property type="match status" value="1"/>
</dbReference>
<evidence type="ECO:0000256" key="6">
    <source>
        <dbReference type="SAM" id="Phobius"/>
    </source>
</evidence>
<evidence type="ECO:0000256" key="5">
    <source>
        <dbReference type="SAM" id="MobiDB-lite"/>
    </source>
</evidence>
<feature type="region of interest" description="Disordered" evidence="5">
    <location>
        <begin position="1"/>
        <end position="168"/>
    </location>
</feature>
<dbReference type="GO" id="GO:0000139">
    <property type="term" value="C:Golgi membrane"/>
    <property type="evidence" value="ECO:0007669"/>
    <property type="project" value="InterPro"/>
</dbReference>
<evidence type="ECO:0000256" key="4">
    <source>
        <dbReference type="ARBA" id="ARBA00023136"/>
    </source>
</evidence>
<organism evidence="7 8">
    <name type="scientific">Bathycoccus prasinos</name>
    <dbReference type="NCBI Taxonomy" id="41875"/>
    <lineage>
        <taxon>Eukaryota</taxon>
        <taxon>Viridiplantae</taxon>
        <taxon>Chlorophyta</taxon>
        <taxon>Mamiellophyceae</taxon>
        <taxon>Mamiellales</taxon>
        <taxon>Bathycoccaceae</taxon>
        <taxon>Bathycoccus</taxon>
    </lineage>
</organism>
<sequence length="581" mass="63293">MVPPREEISARTMRARRRTSLKTKKFKDEDAREAEETDEDEDDGENDAPDGLKNERKLSSRHHRLRDIDEEENDILTRGSRRPPPKQNTGGTLHNAGGGGGGGHVPTTTRPETREMSDLGAEDHGGRKSFFGIDATTTTTTTGTPPSPLPSSRGRNNTHGGSKEGKHHQRFVISWKKIARNVAPFCVLSVQYGAQPLLTKKFISANVSSLGVVAATECVKIALCLISMRMQGPREIRRQFGKVRLNVFALSVVPAIVYSIQNMLMQYGYHSVDPVLFNCLNQTKIIWTALFVYVVFGTKQTFVQCLSLLGLMLASVILQIKEILEPAVDAQKSLGSSGDVNGTDASGMTVIAEEEYARYLGVIAVTAASCLSGLASTSTQISLQALRRSAQVLTIEMAIASIPIVYFVHVSKLAFGDELFVQQAQPHLHEEQDETAATPTPTGNLVSSAAIQRLLYAGSTKWSSMFDNFTFLTFIPIFTSAIGGICVGLVTKNLGSVAKGFAITLGLILTGVIESVTRGEMLQTEQIVGLLLVGACTHAHTVYAVHEPLVTNSQIRIAQANAERRDRQKKRIRDQSAKKFA</sequence>
<protein>
    <submittedName>
        <fullName evidence="7">Uncharacterized protein</fullName>
    </submittedName>
</protein>
<dbReference type="RefSeq" id="XP_007509823.1">
    <property type="nucleotide sequence ID" value="XM_007509761.1"/>
</dbReference>
<dbReference type="OrthoDB" id="408493at2759"/>
<reference evidence="7 8" key="1">
    <citation type="submission" date="2011-10" db="EMBL/GenBank/DDBJ databases">
        <authorList>
            <person name="Genoscope - CEA"/>
        </authorList>
    </citation>
    <scope>NUCLEOTIDE SEQUENCE [LARGE SCALE GENOMIC DNA]</scope>
    <source>
        <strain evidence="7 8">RCC 1105</strain>
    </source>
</reference>
<evidence type="ECO:0000256" key="1">
    <source>
        <dbReference type="ARBA" id="ARBA00004141"/>
    </source>
</evidence>
<proteinExistence type="predicted"/>
<dbReference type="GO" id="GO:0015165">
    <property type="term" value="F:pyrimidine nucleotide-sugar transmembrane transporter activity"/>
    <property type="evidence" value="ECO:0007669"/>
    <property type="project" value="InterPro"/>
</dbReference>
<dbReference type="AlphaFoldDB" id="K8FBF8"/>
<keyword evidence="3 6" id="KW-1133">Transmembrane helix</keyword>
<dbReference type="Pfam" id="PF04142">
    <property type="entry name" value="Nuc_sug_transp"/>
    <property type="match status" value="1"/>
</dbReference>
<dbReference type="GeneID" id="19012404"/>
<accession>K8FBF8</accession>
<gene>
    <name evidence="7" type="ordered locus">Bathy12g02140</name>
</gene>
<dbReference type="eggNOG" id="KOG2234">
    <property type="taxonomic scope" value="Eukaryota"/>
</dbReference>
<evidence type="ECO:0000256" key="2">
    <source>
        <dbReference type="ARBA" id="ARBA00022692"/>
    </source>
</evidence>
<feature type="compositionally biased region" description="Acidic residues" evidence="5">
    <location>
        <begin position="31"/>
        <end position="48"/>
    </location>
</feature>
<feature type="transmembrane region" description="Helical" evidence="6">
    <location>
        <begin position="389"/>
        <end position="409"/>
    </location>
</feature>
<evidence type="ECO:0000256" key="3">
    <source>
        <dbReference type="ARBA" id="ARBA00022989"/>
    </source>
</evidence>
<keyword evidence="4 6" id="KW-0472">Membrane</keyword>
<dbReference type="KEGG" id="bpg:Bathy12g02140"/>
<feature type="compositionally biased region" description="Basic residues" evidence="5">
    <location>
        <begin position="13"/>
        <end position="25"/>
    </location>
</feature>
<feature type="transmembrane region" description="Helical" evidence="6">
    <location>
        <begin position="207"/>
        <end position="226"/>
    </location>
</feature>
<dbReference type="InterPro" id="IPR007271">
    <property type="entry name" value="Nuc_sug_transpt"/>
</dbReference>
<name>K8FBF8_9CHLO</name>
<evidence type="ECO:0000313" key="8">
    <source>
        <dbReference type="Proteomes" id="UP000198341"/>
    </source>
</evidence>
<keyword evidence="2 6" id="KW-0812">Transmembrane</keyword>
<dbReference type="EMBL" id="FO082267">
    <property type="protein sequence ID" value="CCO18938.1"/>
    <property type="molecule type" value="Genomic_DNA"/>
</dbReference>
<dbReference type="Proteomes" id="UP000198341">
    <property type="component" value="Chromosome 12"/>
</dbReference>
<feature type="region of interest" description="Disordered" evidence="5">
    <location>
        <begin position="561"/>
        <end position="581"/>
    </location>
</feature>
<keyword evidence="8" id="KW-1185">Reference proteome</keyword>
<comment type="subcellular location">
    <subcellularLocation>
        <location evidence="1">Membrane</location>
        <topology evidence="1">Multi-pass membrane protein</topology>
    </subcellularLocation>
</comment>